<dbReference type="InterPro" id="IPR022398">
    <property type="entry name" value="Peptidase_S8_His-AS"/>
</dbReference>
<dbReference type="Gene3D" id="2.60.40.1120">
    <property type="entry name" value="Carboxypeptidase-like, regulatory domain"/>
    <property type="match status" value="1"/>
</dbReference>
<dbReference type="InterPro" id="IPR015500">
    <property type="entry name" value="Peptidase_S8_subtilisin-rel"/>
</dbReference>
<keyword evidence="10" id="KW-1185">Reference proteome</keyword>
<dbReference type="PROSITE" id="PS51892">
    <property type="entry name" value="SUBTILASE"/>
    <property type="match status" value="1"/>
</dbReference>
<organism evidence="9 10">
    <name type="scientific">Natrinema thermotolerans</name>
    <dbReference type="NCBI Taxonomy" id="121872"/>
    <lineage>
        <taxon>Archaea</taxon>
        <taxon>Methanobacteriati</taxon>
        <taxon>Methanobacteriota</taxon>
        <taxon>Stenosarchaea group</taxon>
        <taxon>Halobacteria</taxon>
        <taxon>Halobacteriales</taxon>
        <taxon>Natrialbaceae</taxon>
        <taxon>Natrinema</taxon>
    </lineage>
</organism>
<evidence type="ECO:0000259" key="8">
    <source>
        <dbReference type="Pfam" id="PF00082"/>
    </source>
</evidence>
<feature type="active site" description="Charge relay system" evidence="5 6">
    <location>
        <position position="381"/>
    </location>
</feature>
<dbReference type="Gene3D" id="3.40.50.200">
    <property type="entry name" value="Peptidase S8/S53 domain"/>
    <property type="match status" value="1"/>
</dbReference>
<dbReference type="GO" id="GO:0006508">
    <property type="term" value="P:proteolysis"/>
    <property type="evidence" value="ECO:0007669"/>
    <property type="project" value="UniProtKB-KW"/>
</dbReference>
<dbReference type="Pfam" id="PF13620">
    <property type="entry name" value="CarboxypepD_reg"/>
    <property type="match status" value="1"/>
</dbReference>
<protein>
    <submittedName>
        <fullName evidence="9">S8 family serine peptidase</fullName>
    </submittedName>
</protein>
<dbReference type="InterPro" id="IPR008969">
    <property type="entry name" value="CarboxyPept-like_regulatory"/>
</dbReference>
<comment type="similarity">
    <text evidence="1 6 7">Belongs to the peptidase S8 family.</text>
</comment>
<dbReference type="InterPro" id="IPR000209">
    <property type="entry name" value="Peptidase_S8/S53_dom"/>
</dbReference>
<dbReference type="InterPro" id="IPR023828">
    <property type="entry name" value="Peptidase_S8_Ser-AS"/>
</dbReference>
<evidence type="ECO:0000256" key="5">
    <source>
        <dbReference type="PIRSR" id="PIRSR615500-1"/>
    </source>
</evidence>
<reference evidence="9 10" key="1">
    <citation type="submission" date="2022-07" db="EMBL/GenBank/DDBJ databases">
        <title>Two temperate virus in Haloterrigena jeotgali A29.</title>
        <authorList>
            <person name="Deng X."/>
        </authorList>
    </citation>
    <scope>NUCLEOTIDE SEQUENCE [LARGE SCALE GENOMIC DNA]</scope>
    <source>
        <strain evidence="9 10">A29</strain>
    </source>
</reference>
<feature type="domain" description="Peptidase S8/S53" evidence="8">
    <location>
        <begin position="163"/>
        <end position="419"/>
    </location>
</feature>
<dbReference type="Pfam" id="PF00082">
    <property type="entry name" value="Peptidase_S8"/>
    <property type="match status" value="1"/>
</dbReference>
<keyword evidence="4 6" id="KW-0720">Serine protease</keyword>
<evidence type="ECO:0000256" key="2">
    <source>
        <dbReference type="ARBA" id="ARBA00022670"/>
    </source>
</evidence>
<dbReference type="EMBL" id="CP101873">
    <property type="protein sequence ID" value="WMT07248.1"/>
    <property type="molecule type" value="Genomic_DNA"/>
</dbReference>
<evidence type="ECO:0000256" key="4">
    <source>
        <dbReference type="ARBA" id="ARBA00022825"/>
    </source>
</evidence>
<dbReference type="PANTHER" id="PTHR43806:SF11">
    <property type="entry name" value="CEREVISIN-RELATED"/>
    <property type="match status" value="1"/>
</dbReference>
<evidence type="ECO:0000313" key="10">
    <source>
        <dbReference type="Proteomes" id="UP001224926"/>
    </source>
</evidence>
<sequence>MNRTLSLTVATLLLVSLFVPFPVVATDGGTEVDSELQNANGTVEVIVGVEDYPFFGVTAEDDSKIEELKAQAEGAQAPIRQHANQTDGIEFKEGFWLTNAVLLEVDTTVIDIESLAALDSVETIEKNSEVSVQETESAATESGAWGVESVGAPEVWEEYNTMGEGVNVTVLDTGVDDSHPDIDVAKWKDFDDTPSATPMDYDNHGTHVSGTVVGGDSSGEYIGVAPKANLFHGAVLTDCSDGSCSGYTSNIVSGMEWAIENNADVISMSLSGDGFSTFYANAVENADDVGVTVVASIGNDGVGEAGTPGNIYDVISVGAHDDSHQIAEFSSGAWIDTDKDWGSTARDHWPDEYHTPSVAAPGVDITSAVSGGGYGSMQGTSMAAPHVSGTVALMLSVNEDLDNRDVKEILMDTADGHDGDIRGGQGRIDGLSAVATADEESTITGTVENSVGEPISGATVEIGAQSMTTDSNGEFTATVNSYAEYTLNVEAATYESETREVTTGGGDTTVADFALTPVFSADLAEQDDVVLTGSEAEVAFDVDYAETATISLHEDTTVNRTNLTATLGGREVSFGDETEFADLVTDNAYPLTVDFQGNTTGDVRLAYEFTREDQRVTGKTDIVSAREPVAELQGAGVNTVEYGPFAAADGYTDVLQFDTEQTDMEVTFTPDGSVDNPRLIRGGEVFAAYNGTLNESVTVEPEVETLPAGEHQFEFKTDSGTLEWEYTGADVESVYIESFDLNGTEHSIGRSLETGEPLPLVQTEELGQEIETQLEIDEQRSEVTVVDVRFYPEVDSGTMSVVRGTSDYPLYNETTRTIYGMDSAASYTTVFGAEANESDTESTPGSIDGPSEGGIVIPTESDNGIPLEYVGVPAIVMVGLVARWKN</sequence>
<dbReference type="PROSITE" id="PS00137">
    <property type="entry name" value="SUBTILASE_HIS"/>
    <property type="match status" value="1"/>
</dbReference>
<dbReference type="InterPro" id="IPR023827">
    <property type="entry name" value="Peptidase_S8_Asp-AS"/>
</dbReference>
<dbReference type="SUPFAM" id="SSF49464">
    <property type="entry name" value="Carboxypeptidase regulatory domain-like"/>
    <property type="match status" value="1"/>
</dbReference>
<keyword evidence="3 6" id="KW-0378">Hydrolase</keyword>
<feature type="active site" description="Charge relay system" evidence="5 6">
    <location>
        <position position="204"/>
    </location>
</feature>
<name>A0AAF0T0U6_9EURY</name>
<dbReference type="PROSITE" id="PS00138">
    <property type="entry name" value="SUBTILASE_SER"/>
    <property type="match status" value="1"/>
</dbReference>
<dbReference type="SUPFAM" id="SSF52743">
    <property type="entry name" value="Subtilisin-like"/>
    <property type="match status" value="1"/>
</dbReference>
<evidence type="ECO:0000313" key="9">
    <source>
        <dbReference type="EMBL" id="WMT07248.1"/>
    </source>
</evidence>
<dbReference type="PANTHER" id="PTHR43806">
    <property type="entry name" value="PEPTIDASE S8"/>
    <property type="match status" value="1"/>
</dbReference>
<evidence type="ECO:0000256" key="1">
    <source>
        <dbReference type="ARBA" id="ARBA00011073"/>
    </source>
</evidence>
<accession>A0AAF0T0U6</accession>
<dbReference type="GO" id="GO:0004252">
    <property type="term" value="F:serine-type endopeptidase activity"/>
    <property type="evidence" value="ECO:0007669"/>
    <property type="project" value="UniProtKB-UniRule"/>
</dbReference>
<proteinExistence type="inferred from homology"/>
<evidence type="ECO:0000256" key="3">
    <source>
        <dbReference type="ARBA" id="ARBA00022801"/>
    </source>
</evidence>
<keyword evidence="2 6" id="KW-0645">Protease</keyword>
<dbReference type="RefSeq" id="WP_084158314.1">
    <property type="nucleotide sequence ID" value="NZ_CP101873.1"/>
</dbReference>
<dbReference type="PRINTS" id="PR00723">
    <property type="entry name" value="SUBTILISIN"/>
</dbReference>
<dbReference type="GeneID" id="39863504"/>
<evidence type="ECO:0000256" key="6">
    <source>
        <dbReference type="PROSITE-ProRule" id="PRU01240"/>
    </source>
</evidence>
<dbReference type="AlphaFoldDB" id="A0AAF0T0U6"/>
<evidence type="ECO:0000256" key="7">
    <source>
        <dbReference type="RuleBase" id="RU003355"/>
    </source>
</evidence>
<dbReference type="Proteomes" id="UP001224926">
    <property type="component" value="Chromosome"/>
</dbReference>
<dbReference type="InterPro" id="IPR050131">
    <property type="entry name" value="Peptidase_S8_subtilisin-like"/>
</dbReference>
<dbReference type="PROSITE" id="PS00136">
    <property type="entry name" value="SUBTILASE_ASP"/>
    <property type="match status" value="1"/>
</dbReference>
<gene>
    <name evidence="9" type="ORF">NP511_17895</name>
</gene>
<feature type="active site" description="Charge relay system" evidence="5 6">
    <location>
        <position position="172"/>
    </location>
</feature>
<dbReference type="InterPro" id="IPR036852">
    <property type="entry name" value="Peptidase_S8/S53_dom_sf"/>
</dbReference>